<gene>
    <name evidence="2" type="ordered locus">Tbis_1817</name>
</gene>
<dbReference type="AlphaFoldDB" id="D6YBG9"/>
<feature type="region of interest" description="Disordered" evidence="1">
    <location>
        <begin position="310"/>
        <end position="339"/>
    </location>
</feature>
<proteinExistence type="predicted"/>
<dbReference type="EMBL" id="CP001874">
    <property type="protein sequence ID" value="ADG88529.1"/>
    <property type="molecule type" value="Genomic_DNA"/>
</dbReference>
<feature type="region of interest" description="Disordered" evidence="1">
    <location>
        <begin position="1"/>
        <end position="27"/>
    </location>
</feature>
<sequence length="339" mass="35353">MAEGHRVRRPWRTRSRHSRGVEEDGDRPIVTVSPRSVSGFGHLGFEFLLSGGKTLFCRAGVRGAAGRLAGTAAGRRPGGVAPQSRCRDSECLCPTLSERPGGAHPLSDQVGRTVAASGSSAGRAHRPGEEVSVSPAVDVAAMACAAVGDLRGVRDAAGDSRVNDLNGGRAGRDGDLAGCVPVTSTAAAGWGVRGASSWPRAPRGVVRSSRFSSVVSRSMRSSAMPGRGARWCGRLTGRRAAQRGGHQPGKSAWAISAHVGHEQGRARSGGFCVHATVGARWGQKHVRGDGAAGHWSVWDSPDSRFMPRSGTAQGKAGLLHRPGRPPECDKDSYQVTGRV</sequence>
<evidence type="ECO:0000256" key="1">
    <source>
        <dbReference type="SAM" id="MobiDB-lite"/>
    </source>
</evidence>
<evidence type="ECO:0000313" key="2">
    <source>
        <dbReference type="EMBL" id="ADG88529.1"/>
    </source>
</evidence>
<organism evidence="2 3">
    <name type="scientific">Thermobispora bispora (strain ATCC 19993 / DSM 43833 / CBS 139.67 / JCM 10125 / KCTC 9307 / NBRC 14880 / R51)</name>
    <dbReference type="NCBI Taxonomy" id="469371"/>
    <lineage>
        <taxon>Bacteria</taxon>
        <taxon>Bacillati</taxon>
        <taxon>Actinomycetota</taxon>
        <taxon>Actinomycetes</taxon>
        <taxon>Streptosporangiales</taxon>
        <taxon>Streptosporangiaceae</taxon>
        <taxon>Thermobispora</taxon>
    </lineage>
</organism>
<dbReference type="STRING" id="469371.Tbis_1817"/>
<feature type="region of interest" description="Disordered" evidence="1">
    <location>
        <begin position="98"/>
        <end position="132"/>
    </location>
</feature>
<evidence type="ECO:0000313" key="3">
    <source>
        <dbReference type="Proteomes" id="UP000006640"/>
    </source>
</evidence>
<dbReference type="KEGG" id="tbi:Tbis_1817"/>
<dbReference type="Proteomes" id="UP000006640">
    <property type="component" value="Chromosome"/>
</dbReference>
<feature type="compositionally biased region" description="Low complexity" evidence="1">
    <location>
        <begin position="111"/>
        <end position="122"/>
    </location>
</feature>
<accession>D6YBG9</accession>
<name>D6YBG9_THEBD</name>
<dbReference type="HOGENOM" id="CLU_818697_0_0_11"/>
<reference evidence="2 3" key="1">
    <citation type="submission" date="2010-01" db="EMBL/GenBank/DDBJ databases">
        <title>The complete genome of Thermobispora bispora DSM 43833.</title>
        <authorList>
            <consortium name="US DOE Joint Genome Institute (JGI-PGF)"/>
            <person name="Lucas S."/>
            <person name="Copeland A."/>
            <person name="Lapidus A."/>
            <person name="Glavina del Rio T."/>
            <person name="Dalin E."/>
            <person name="Tice H."/>
            <person name="Bruce D."/>
            <person name="Goodwin L."/>
            <person name="Pitluck S."/>
            <person name="Kyrpides N."/>
            <person name="Mavromatis K."/>
            <person name="Ivanova N."/>
            <person name="Mikhailova N."/>
            <person name="Chertkov O."/>
            <person name="Brettin T."/>
            <person name="Detter J.C."/>
            <person name="Han C."/>
            <person name="Larimer F."/>
            <person name="Land M."/>
            <person name="Hauser L."/>
            <person name="Markowitz V."/>
            <person name="Cheng J.-F."/>
            <person name="Hugenholtz P."/>
            <person name="Woyke T."/>
            <person name="Wu D."/>
            <person name="Jando M."/>
            <person name="Schneider S."/>
            <person name="Klenk H.-P."/>
            <person name="Eisen J.A."/>
        </authorList>
    </citation>
    <scope>NUCLEOTIDE SEQUENCE [LARGE SCALE GENOMIC DNA]</scope>
    <source>
        <strain evidence="3">ATCC 19993 / DSM 43833 / CBS 139.67 / JCM 10125 / KCTC 9307 / NBRC 14880 / R51</strain>
    </source>
</reference>
<protein>
    <submittedName>
        <fullName evidence="2">Uncharacterized protein</fullName>
    </submittedName>
</protein>
<keyword evidence="3" id="KW-1185">Reference proteome</keyword>
<feature type="compositionally biased region" description="Basic residues" evidence="1">
    <location>
        <begin position="1"/>
        <end position="18"/>
    </location>
</feature>